<gene>
    <name evidence="1" type="ORF">GCM10022262_34150</name>
</gene>
<sequence length="54" mass="5824">MLLAVPSAHGVDYNAHVIESVLSNVAPAPSGLAVARSFTNRWSRWVRGAARVQH</sequence>
<keyword evidence="2" id="KW-1185">Reference proteome</keyword>
<proteinExistence type="predicted"/>
<evidence type="ECO:0000313" key="1">
    <source>
        <dbReference type="EMBL" id="GAA4289054.1"/>
    </source>
</evidence>
<comment type="caution">
    <text evidence="1">The sequence shown here is derived from an EMBL/GenBank/DDBJ whole genome shotgun (WGS) entry which is preliminary data.</text>
</comment>
<dbReference type="Proteomes" id="UP001499841">
    <property type="component" value="Unassembled WGS sequence"/>
</dbReference>
<name>A0ABP8EYI4_9MICO</name>
<accession>A0ABP8EYI4</accession>
<protein>
    <submittedName>
        <fullName evidence="1">Uncharacterized protein</fullName>
    </submittedName>
</protein>
<reference evidence="2" key="1">
    <citation type="journal article" date="2019" name="Int. J. Syst. Evol. Microbiol.">
        <title>The Global Catalogue of Microorganisms (GCM) 10K type strain sequencing project: providing services to taxonomists for standard genome sequencing and annotation.</title>
        <authorList>
            <consortium name="The Broad Institute Genomics Platform"/>
            <consortium name="The Broad Institute Genome Sequencing Center for Infectious Disease"/>
            <person name="Wu L."/>
            <person name="Ma J."/>
        </authorList>
    </citation>
    <scope>NUCLEOTIDE SEQUENCE [LARGE SCALE GENOMIC DNA]</scope>
    <source>
        <strain evidence="2">JCM 17459</strain>
    </source>
</reference>
<organism evidence="1 2">
    <name type="scientific">Georgenia daeguensis</name>
    <dbReference type="NCBI Taxonomy" id="908355"/>
    <lineage>
        <taxon>Bacteria</taxon>
        <taxon>Bacillati</taxon>
        <taxon>Actinomycetota</taxon>
        <taxon>Actinomycetes</taxon>
        <taxon>Micrococcales</taxon>
        <taxon>Bogoriellaceae</taxon>
        <taxon>Georgenia</taxon>
    </lineage>
</organism>
<evidence type="ECO:0000313" key="2">
    <source>
        <dbReference type="Proteomes" id="UP001499841"/>
    </source>
</evidence>
<dbReference type="EMBL" id="BAABBA010000021">
    <property type="protein sequence ID" value="GAA4289054.1"/>
    <property type="molecule type" value="Genomic_DNA"/>
</dbReference>